<evidence type="ECO:0000256" key="6">
    <source>
        <dbReference type="ARBA" id="ARBA00022801"/>
    </source>
</evidence>
<feature type="binding site" evidence="10">
    <location>
        <position position="250"/>
    </location>
    <ligand>
        <name>Zn(2+)</name>
        <dbReference type="ChEBI" id="CHEBI:29105"/>
    </ligand>
</feature>
<organism evidence="13 14">
    <name type="scientific">Spiroplasma kunkelii CR2-3x</name>
    <dbReference type="NCBI Taxonomy" id="273035"/>
    <lineage>
        <taxon>Bacteria</taxon>
        <taxon>Bacillati</taxon>
        <taxon>Mycoplasmatota</taxon>
        <taxon>Mollicutes</taxon>
        <taxon>Entomoplasmatales</taxon>
        <taxon>Spiroplasmataceae</taxon>
        <taxon>Spiroplasma</taxon>
    </lineage>
</organism>
<keyword evidence="3 10" id="KW-0479">Metal-binding</keyword>
<evidence type="ECO:0000256" key="4">
    <source>
        <dbReference type="ARBA" id="ARBA00022730"/>
    </source>
</evidence>
<dbReference type="InterPro" id="IPR030378">
    <property type="entry name" value="G_CP_dom"/>
</dbReference>
<evidence type="ECO:0000256" key="3">
    <source>
        <dbReference type="ARBA" id="ARBA00022723"/>
    </source>
</evidence>
<keyword evidence="4 10" id="KW-0699">rRNA-binding</keyword>
<name>A0A0K2JFU9_SPIKU</name>
<dbReference type="Gene3D" id="2.40.50.140">
    <property type="entry name" value="Nucleic acid-binding proteins"/>
    <property type="match status" value="1"/>
</dbReference>
<dbReference type="PANTHER" id="PTHR32120">
    <property type="entry name" value="SMALL RIBOSOMAL SUBUNIT BIOGENESIS GTPASE RSGA"/>
    <property type="match status" value="1"/>
</dbReference>
<keyword evidence="14" id="KW-1185">Reference proteome</keyword>
<dbReference type="InterPro" id="IPR031944">
    <property type="entry name" value="RsgA_N"/>
</dbReference>
<evidence type="ECO:0000313" key="13">
    <source>
        <dbReference type="EMBL" id="ALA97298.1"/>
    </source>
</evidence>
<feature type="binding site" evidence="10">
    <location>
        <position position="263"/>
    </location>
    <ligand>
        <name>Zn(2+)</name>
        <dbReference type="ChEBI" id="CHEBI:29105"/>
    </ligand>
</feature>
<protein>
    <recommendedName>
        <fullName evidence="10">Small ribosomal subunit biogenesis GTPase RsgA</fullName>
        <ecNumber evidence="10">3.6.1.-</ecNumber>
    </recommendedName>
</protein>
<evidence type="ECO:0000256" key="8">
    <source>
        <dbReference type="ARBA" id="ARBA00022884"/>
    </source>
</evidence>
<keyword evidence="7 10" id="KW-0862">Zinc</keyword>
<gene>
    <name evidence="13" type="primary">engC</name>
    <name evidence="10" type="synonym">rsgA</name>
    <name evidence="13" type="ORF">SKUN_00382</name>
</gene>
<evidence type="ECO:0000256" key="5">
    <source>
        <dbReference type="ARBA" id="ARBA00022741"/>
    </source>
</evidence>
<dbReference type="RefSeq" id="WP_053390614.1">
    <property type="nucleotide sequence ID" value="NZ_CP010899.1"/>
</dbReference>
<comment type="similarity">
    <text evidence="10">Belongs to the TRAFAC class YlqF/YawG GTPase family. RsgA subfamily.</text>
</comment>
<accession>A0A0K2JFU9</accession>
<evidence type="ECO:0000259" key="12">
    <source>
        <dbReference type="PROSITE" id="PS51721"/>
    </source>
</evidence>
<keyword evidence="8 10" id="KW-0694">RNA-binding</keyword>
<keyword evidence="9 10" id="KW-0342">GTP-binding</keyword>
<dbReference type="GO" id="GO:0019843">
    <property type="term" value="F:rRNA binding"/>
    <property type="evidence" value="ECO:0007669"/>
    <property type="project" value="UniProtKB-KW"/>
</dbReference>
<feature type="domain" description="EngC GTPase" evidence="11">
    <location>
        <begin position="75"/>
        <end position="224"/>
    </location>
</feature>
<keyword evidence="1 10" id="KW-0963">Cytoplasm</keyword>
<feature type="binding site" evidence="10">
    <location>
        <begin position="115"/>
        <end position="118"/>
    </location>
    <ligand>
        <name>GTP</name>
        <dbReference type="ChEBI" id="CHEBI:37565"/>
    </ligand>
</feature>
<dbReference type="GO" id="GO:0005525">
    <property type="term" value="F:GTP binding"/>
    <property type="evidence" value="ECO:0007669"/>
    <property type="project" value="UniProtKB-UniRule"/>
</dbReference>
<keyword evidence="5 10" id="KW-0547">Nucleotide-binding</keyword>
<dbReference type="GO" id="GO:0003924">
    <property type="term" value="F:GTPase activity"/>
    <property type="evidence" value="ECO:0007669"/>
    <property type="project" value="UniProtKB-UniRule"/>
</dbReference>
<dbReference type="NCBIfam" id="TIGR00157">
    <property type="entry name" value="ribosome small subunit-dependent GTPase A"/>
    <property type="match status" value="1"/>
</dbReference>
<dbReference type="CDD" id="cd01854">
    <property type="entry name" value="YjeQ_EngC"/>
    <property type="match status" value="1"/>
</dbReference>
<dbReference type="PROSITE" id="PS50936">
    <property type="entry name" value="ENGC_GTPASE"/>
    <property type="match status" value="1"/>
</dbReference>
<dbReference type="Pfam" id="PF16745">
    <property type="entry name" value="RsgA_N"/>
    <property type="match status" value="1"/>
</dbReference>
<reference evidence="13 14" key="1">
    <citation type="journal article" date="2015" name="Genome Announc.">
        <title>Complete Genome Sequence of Spiroplasma kunkelii Strain CR2-3x, Causal Agent of Corn Stunt Disease in Zea mays L.</title>
        <authorList>
            <person name="Davis R.E."/>
            <person name="Shao J."/>
            <person name="Dally E.L."/>
            <person name="Zhao Y."/>
            <person name="Gasparich G.E."/>
            <person name="Gaynor B.J."/>
            <person name="Athey J.C."/>
            <person name="Harrison N.A."/>
            <person name="Donofrio N."/>
        </authorList>
    </citation>
    <scope>NUCLEOTIDE SEQUENCE [LARGE SCALE GENOMIC DNA]</scope>
    <source>
        <strain evidence="13 14">CR2-3x</strain>
    </source>
</reference>
<dbReference type="EMBL" id="CP010899">
    <property type="protein sequence ID" value="ALA97298.1"/>
    <property type="molecule type" value="Genomic_DNA"/>
</dbReference>
<dbReference type="SUPFAM" id="SSF50249">
    <property type="entry name" value="Nucleic acid-binding proteins"/>
    <property type="match status" value="1"/>
</dbReference>
<evidence type="ECO:0000259" key="11">
    <source>
        <dbReference type="PROSITE" id="PS50936"/>
    </source>
</evidence>
<dbReference type="PATRIC" id="fig|273035.7.peg.453"/>
<feature type="binding site" evidence="10">
    <location>
        <begin position="169"/>
        <end position="177"/>
    </location>
    <ligand>
        <name>GTP</name>
        <dbReference type="ChEBI" id="CHEBI:37565"/>
    </ligand>
</feature>
<comment type="subunit">
    <text evidence="10">Monomer. Associates with 30S ribosomal subunit, binds 16S rRNA.</text>
</comment>
<dbReference type="InterPro" id="IPR012340">
    <property type="entry name" value="NA-bd_OB-fold"/>
</dbReference>
<dbReference type="Pfam" id="PF03193">
    <property type="entry name" value="RsgA_GTPase"/>
    <property type="match status" value="1"/>
</dbReference>
<dbReference type="Proteomes" id="UP000062963">
    <property type="component" value="Chromosome"/>
</dbReference>
<evidence type="ECO:0000313" key="14">
    <source>
        <dbReference type="Proteomes" id="UP000062963"/>
    </source>
</evidence>
<feature type="binding site" evidence="10">
    <location>
        <position position="255"/>
    </location>
    <ligand>
        <name>Zn(2+)</name>
        <dbReference type="ChEBI" id="CHEBI:29105"/>
    </ligand>
</feature>
<dbReference type="STRING" id="273035.SKUN_00382"/>
<proteinExistence type="inferred from homology"/>
<dbReference type="PANTHER" id="PTHR32120:SF11">
    <property type="entry name" value="SMALL RIBOSOMAL SUBUNIT BIOGENESIS GTPASE RSGA 1, MITOCHONDRIAL-RELATED"/>
    <property type="match status" value="1"/>
</dbReference>
<dbReference type="CDD" id="cd04466">
    <property type="entry name" value="S1_YloQ_GTPase"/>
    <property type="match status" value="1"/>
</dbReference>
<dbReference type="GO" id="GO:0005737">
    <property type="term" value="C:cytoplasm"/>
    <property type="evidence" value="ECO:0007669"/>
    <property type="project" value="UniProtKB-SubCell"/>
</dbReference>
<dbReference type="AlphaFoldDB" id="A0A0K2JFU9"/>
<dbReference type="GO" id="GO:0042274">
    <property type="term" value="P:ribosomal small subunit biogenesis"/>
    <property type="evidence" value="ECO:0007669"/>
    <property type="project" value="UniProtKB-UniRule"/>
</dbReference>
<dbReference type="KEGG" id="skn:SKUN_00382"/>
<feature type="domain" description="CP-type G" evidence="12">
    <location>
        <begin position="66"/>
        <end position="226"/>
    </location>
</feature>
<evidence type="ECO:0000256" key="2">
    <source>
        <dbReference type="ARBA" id="ARBA00022517"/>
    </source>
</evidence>
<dbReference type="SUPFAM" id="SSF52540">
    <property type="entry name" value="P-loop containing nucleoside triphosphate hydrolases"/>
    <property type="match status" value="1"/>
</dbReference>
<dbReference type="HAMAP" id="MF_01820">
    <property type="entry name" value="GTPase_RsgA"/>
    <property type="match status" value="1"/>
</dbReference>
<evidence type="ECO:0000256" key="7">
    <source>
        <dbReference type="ARBA" id="ARBA00022833"/>
    </source>
</evidence>
<dbReference type="OrthoDB" id="9809485at2"/>
<sequence length="289" mass="33778">MHQTGMIIRIISEFCYVKNDIDHQIYVCKGKGLFRHQEIKPVAGDYVQFEIQNNKQGIIYQIEQRKNELYRPRIANVDQVIIITAMAEPAFNSYLLNKYLAFIEYKSLKPVIVFTKKDLVKTDELYQKYFNWYPKLGYEVYFISNKKDDKKVWQQFKQLFQNKITVLTGQTGSGKSSTLNTLLQAEIIKTQEISKALGRGKHTTTASAIYELLDGMIADTPGFSTFDLRDYEKGGLARSYHLFNQYANECKFRTCLHLHEPHCKIKALVQADVIPQFFYNDYVRIMQEQ</sequence>
<dbReference type="GO" id="GO:0046872">
    <property type="term" value="F:metal ion binding"/>
    <property type="evidence" value="ECO:0007669"/>
    <property type="project" value="UniProtKB-KW"/>
</dbReference>
<keyword evidence="6 10" id="KW-0378">Hydrolase</keyword>
<comment type="function">
    <text evidence="10">One of several proteins that assist in the late maturation steps of the functional core of the 30S ribosomal subunit. Helps release RbfA from mature subunits. May play a role in the assembly of ribosomal proteins into the subunit. Circularly permuted GTPase that catalyzes slow GTP hydrolysis, GTPase activity is stimulated by the 30S ribosomal subunit.</text>
</comment>
<dbReference type="PROSITE" id="PS51721">
    <property type="entry name" value="G_CP"/>
    <property type="match status" value="1"/>
</dbReference>
<feature type="binding site" evidence="10">
    <location>
        <position position="257"/>
    </location>
    <ligand>
        <name>Zn(2+)</name>
        <dbReference type="ChEBI" id="CHEBI:29105"/>
    </ligand>
</feature>
<dbReference type="InterPro" id="IPR004881">
    <property type="entry name" value="Ribosome_biogen_GTPase_RsgA"/>
</dbReference>
<dbReference type="InterPro" id="IPR027417">
    <property type="entry name" value="P-loop_NTPase"/>
</dbReference>
<comment type="cofactor">
    <cofactor evidence="10">
        <name>Zn(2+)</name>
        <dbReference type="ChEBI" id="CHEBI:29105"/>
    </cofactor>
    <text evidence="10">Binds 1 zinc ion per subunit.</text>
</comment>
<evidence type="ECO:0000256" key="10">
    <source>
        <dbReference type="HAMAP-Rule" id="MF_01820"/>
    </source>
</evidence>
<keyword evidence="2 10" id="KW-0690">Ribosome biogenesis</keyword>
<evidence type="ECO:0000256" key="9">
    <source>
        <dbReference type="ARBA" id="ARBA00023134"/>
    </source>
</evidence>
<comment type="subcellular location">
    <subcellularLocation>
        <location evidence="10">Cytoplasm</location>
    </subcellularLocation>
</comment>
<evidence type="ECO:0000256" key="1">
    <source>
        <dbReference type="ARBA" id="ARBA00022490"/>
    </source>
</evidence>
<dbReference type="Gene3D" id="3.40.50.300">
    <property type="entry name" value="P-loop containing nucleotide triphosphate hydrolases"/>
    <property type="match status" value="1"/>
</dbReference>
<dbReference type="InterPro" id="IPR010914">
    <property type="entry name" value="RsgA_GTPase_dom"/>
</dbReference>
<dbReference type="Gene3D" id="1.10.40.50">
    <property type="entry name" value="Probable gtpase engc, domain 3"/>
    <property type="match status" value="1"/>
</dbReference>
<dbReference type="EC" id="3.6.1.-" evidence="10"/>